<name>A0A0G0IIW1_9BACT</name>
<keyword evidence="1" id="KW-0812">Transmembrane</keyword>
<accession>A0A0G0IIW1</accession>
<sequence>MPANSEVRVQRSEFRVFKIFLLFFIIVTSYLLLVTFSSPAFAQAPPSLGVSSGETKLDGSNFNYLVNGGVNLGYTIPCGLMMTVGGFCPVSQSPGIKLGSDGTSSLYLYDRLPGGGAIGGVTSVMMAMYSAPPIAAGEYLAMVKRDFGIVKPAYAQVGGSGSGIIGPVAKLWEVVRNLSYLMFIVVFLAVGLMIMFRQKLNPQTVLTVQNALPGLVIGLVLVTFSYFIAALLVDMSFVGVQLVAQIFAGAVNEKGEVINAFGKNAGDLTRLAQESNLMQLFSTSALRWDNFADVGQVTKDATNSILPPGLGLGAAVLGGIVSVVLLAVGMIPFGIGLGIGALALGSSSLTNFNVVGLIVPLILIIALFVQFIRLAFQLLKAYISLLVFTVVGPLIIMFSAVPGRGGALGLWWKSILANSLVFPAVFGGFLFAGMILGTDPAIWSATPPLFGGLNIGFIRILIAYGILLGIPAIPDMVKNAMGVKDIQGIPQAAVQGAQAGAGVIGAGVQGTIKPLQNRANAYRESYYRWRYADPATRGPQPTEPNRLVKWLSRV</sequence>
<proteinExistence type="predicted"/>
<dbReference type="EMBL" id="LBSJ01000007">
    <property type="protein sequence ID" value="KKQ15976.1"/>
    <property type="molecule type" value="Genomic_DNA"/>
</dbReference>
<feature type="transmembrane region" description="Helical" evidence="1">
    <location>
        <begin position="208"/>
        <end position="233"/>
    </location>
</feature>
<dbReference type="Proteomes" id="UP000034448">
    <property type="component" value="Unassembled WGS sequence"/>
</dbReference>
<reference evidence="2 3" key="1">
    <citation type="journal article" date="2015" name="Nature">
        <title>rRNA introns, odd ribosomes, and small enigmatic genomes across a large radiation of phyla.</title>
        <authorList>
            <person name="Brown C.T."/>
            <person name="Hug L.A."/>
            <person name="Thomas B.C."/>
            <person name="Sharon I."/>
            <person name="Castelle C.J."/>
            <person name="Singh A."/>
            <person name="Wilkins M.J."/>
            <person name="Williams K.H."/>
            <person name="Banfield J.F."/>
        </authorList>
    </citation>
    <scope>NUCLEOTIDE SEQUENCE [LARGE SCALE GENOMIC DNA]</scope>
</reference>
<keyword evidence="1" id="KW-1133">Transmembrane helix</keyword>
<feature type="transmembrane region" description="Helical" evidence="1">
    <location>
        <begin position="415"/>
        <end position="436"/>
    </location>
</feature>
<feature type="transmembrane region" description="Helical" evidence="1">
    <location>
        <begin position="20"/>
        <end position="42"/>
    </location>
</feature>
<organism evidence="2 3">
    <name type="scientific">Candidatus Daviesbacteria bacterium GW2011_GWA1_36_8</name>
    <dbReference type="NCBI Taxonomy" id="1618417"/>
    <lineage>
        <taxon>Bacteria</taxon>
        <taxon>Candidatus Daviesiibacteriota</taxon>
    </lineage>
</organism>
<comment type="caution">
    <text evidence="2">The sequence shown here is derived from an EMBL/GenBank/DDBJ whole genome shotgun (WGS) entry which is preliminary data.</text>
</comment>
<feature type="transmembrane region" description="Helical" evidence="1">
    <location>
        <begin position="382"/>
        <end position="403"/>
    </location>
</feature>
<feature type="transmembrane region" description="Helical" evidence="1">
    <location>
        <begin position="456"/>
        <end position="474"/>
    </location>
</feature>
<feature type="transmembrane region" description="Helical" evidence="1">
    <location>
        <begin position="178"/>
        <end position="196"/>
    </location>
</feature>
<evidence type="ECO:0000256" key="1">
    <source>
        <dbReference type="SAM" id="Phobius"/>
    </source>
</evidence>
<evidence type="ECO:0000313" key="3">
    <source>
        <dbReference type="Proteomes" id="UP000034448"/>
    </source>
</evidence>
<gene>
    <name evidence="2" type="ORF">US28_C0007G0067</name>
</gene>
<evidence type="ECO:0000313" key="2">
    <source>
        <dbReference type="EMBL" id="KKQ15976.1"/>
    </source>
</evidence>
<feature type="transmembrane region" description="Helical" evidence="1">
    <location>
        <begin position="354"/>
        <end position="376"/>
    </location>
</feature>
<protein>
    <submittedName>
        <fullName evidence="2">Uncharacterized protein</fullName>
    </submittedName>
</protein>
<keyword evidence="1" id="KW-0472">Membrane</keyword>
<feature type="transmembrane region" description="Helical" evidence="1">
    <location>
        <begin position="117"/>
        <end position="141"/>
    </location>
</feature>
<dbReference type="AlphaFoldDB" id="A0A0G0IIW1"/>
<feature type="transmembrane region" description="Helical" evidence="1">
    <location>
        <begin position="314"/>
        <end position="342"/>
    </location>
</feature>